<keyword evidence="7" id="KW-0418">Kinase</keyword>
<dbReference type="InterPro" id="IPR003594">
    <property type="entry name" value="HATPase_dom"/>
</dbReference>
<dbReference type="EC" id="2.7.13.3" evidence="3"/>
<dbReference type="Pfam" id="PF02518">
    <property type="entry name" value="HATPase_c"/>
    <property type="match status" value="1"/>
</dbReference>
<dbReference type="CDD" id="cd00082">
    <property type="entry name" value="HisKA"/>
    <property type="match status" value="1"/>
</dbReference>
<dbReference type="InterPro" id="IPR036097">
    <property type="entry name" value="HisK_dim/P_sf"/>
</dbReference>
<evidence type="ECO:0000256" key="3">
    <source>
        <dbReference type="ARBA" id="ARBA00012438"/>
    </source>
</evidence>
<keyword evidence="6 11" id="KW-0812">Transmembrane</keyword>
<feature type="transmembrane region" description="Helical" evidence="11">
    <location>
        <begin position="156"/>
        <end position="179"/>
    </location>
</feature>
<protein>
    <recommendedName>
        <fullName evidence="3">histidine kinase</fullName>
        <ecNumber evidence="3">2.7.13.3</ecNumber>
    </recommendedName>
</protein>
<evidence type="ECO:0000313" key="14">
    <source>
        <dbReference type="EMBL" id="MFC6283203.1"/>
    </source>
</evidence>
<evidence type="ECO:0000256" key="2">
    <source>
        <dbReference type="ARBA" id="ARBA00004370"/>
    </source>
</evidence>
<evidence type="ECO:0000256" key="8">
    <source>
        <dbReference type="ARBA" id="ARBA00022989"/>
    </source>
</evidence>
<dbReference type="InterPro" id="IPR003661">
    <property type="entry name" value="HisK_dim/P_dom"/>
</dbReference>
<feature type="domain" description="Histidine kinase" evidence="12">
    <location>
        <begin position="240"/>
        <end position="476"/>
    </location>
</feature>
<dbReference type="InterPro" id="IPR005467">
    <property type="entry name" value="His_kinase_dom"/>
</dbReference>
<gene>
    <name evidence="14" type="ORF">ACFQND_18415</name>
</gene>
<evidence type="ECO:0000259" key="13">
    <source>
        <dbReference type="PROSITE" id="PS50885"/>
    </source>
</evidence>
<feature type="domain" description="HAMP" evidence="13">
    <location>
        <begin position="180"/>
        <end position="232"/>
    </location>
</feature>
<keyword evidence="15" id="KW-1185">Reference proteome</keyword>
<dbReference type="Pfam" id="PF00512">
    <property type="entry name" value="HisKA"/>
    <property type="match status" value="1"/>
</dbReference>
<accession>A0ABW1U0X8</accession>
<evidence type="ECO:0000256" key="11">
    <source>
        <dbReference type="SAM" id="Phobius"/>
    </source>
</evidence>
<dbReference type="Gene3D" id="1.10.287.130">
    <property type="match status" value="1"/>
</dbReference>
<dbReference type="InterPro" id="IPR013727">
    <property type="entry name" value="2CSK_N"/>
</dbReference>
<comment type="subcellular location">
    <subcellularLocation>
        <location evidence="2">Membrane</location>
    </subcellularLocation>
</comment>
<feature type="transmembrane region" description="Helical" evidence="11">
    <location>
        <begin position="47"/>
        <end position="70"/>
    </location>
</feature>
<keyword evidence="8 11" id="KW-1133">Transmembrane helix</keyword>
<keyword evidence="14" id="KW-0547">Nucleotide-binding</keyword>
<keyword evidence="10 11" id="KW-0472">Membrane</keyword>
<keyword evidence="14" id="KW-0067">ATP-binding</keyword>
<dbReference type="Gene3D" id="3.30.565.10">
    <property type="entry name" value="Histidine kinase-like ATPase, C-terminal domain"/>
    <property type="match status" value="1"/>
</dbReference>
<dbReference type="PROSITE" id="PS50109">
    <property type="entry name" value="HIS_KIN"/>
    <property type="match status" value="1"/>
</dbReference>
<evidence type="ECO:0000259" key="12">
    <source>
        <dbReference type="PROSITE" id="PS50109"/>
    </source>
</evidence>
<evidence type="ECO:0000256" key="4">
    <source>
        <dbReference type="ARBA" id="ARBA00022553"/>
    </source>
</evidence>
<dbReference type="PANTHER" id="PTHR45436">
    <property type="entry name" value="SENSOR HISTIDINE KINASE YKOH"/>
    <property type="match status" value="1"/>
</dbReference>
<name>A0ABW1U0X8_9BURK</name>
<reference evidence="15" key="1">
    <citation type="journal article" date="2019" name="Int. J. Syst. Evol. Microbiol.">
        <title>The Global Catalogue of Microorganisms (GCM) 10K type strain sequencing project: providing services to taxonomists for standard genome sequencing and annotation.</title>
        <authorList>
            <consortium name="The Broad Institute Genomics Platform"/>
            <consortium name="The Broad Institute Genome Sequencing Center for Infectious Disease"/>
            <person name="Wu L."/>
            <person name="Ma J."/>
        </authorList>
    </citation>
    <scope>NUCLEOTIDE SEQUENCE [LARGE SCALE GENOMIC DNA]</scope>
    <source>
        <strain evidence="15">CCUG 39402</strain>
    </source>
</reference>
<evidence type="ECO:0000256" key="7">
    <source>
        <dbReference type="ARBA" id="ARBA00022777"/>
    </source>
</evidence>
<keyword evidence="5" id="KW-0808">Transferase</keyword>
<evidence type="ECO:0000256" key="6">
    <source>
        <dbReference type="ARBA" id="ARBA00022692"/>
    </source>
</evidence>
<dbReference type="InterPro" id="IPR036890">
    <property type="entry name" value="HATPase_C_sf"/>
</dbReference>
<dbReference type="InterPro" id="IPR003660">
    <property type="entry name" value="HAMP_dom"/>
</dbReference>
<evidence type="ECO:0000256" key="9">
    <source>
        <dbReference type="ARBA" id="ARBA00023012"/>
    </source>
</evidence>
<evidence type="ECO:0000313" key="15">
    <source>
        <dbReference type="Proteomes" id="UP001596270"/>
    </source>
</evidence>
<dbReference type="PRINTS" id="PR00344">
    <property type="entry name" value="BCTRLSENSOR"/>
</dbReference>
<comment type="caution">
    <text evidence="14">The sequence shown here is derived from an EMBL/GenBank/DDBJ whole genome shotgun (WGS) entry which is preliminary data.</text>
</comment>
<dbReference type="SMART" id="SM00387">
    <property type="entry name" value="HATPase_c"/>
    <property type="match status" value="1"/>
</dbReference>
<dbReference type="InterPro" id="IPR050428">
    <property type="entry name" value="TCS_sensor_his_kinase"/>
</dbReference>
<dbReference type="RefSeq" id="WP_371437104.1">
    <property type="nucleotide sequence ID" value="NZ_JBHSRS010000082.1"/>
</dbReference>
<organism evidence="14 15">
    <name type="scientific">Polaromonas aquatica</name>
    <dbReference type="NCBI Taxonomy" id="332657"/>
    <lineage>
        <taxon>Bacteria</taxon>
        <taxon>Pseudomonadati</taxon>
        <taxon>Pseudomonadota</taxon>
        <taxon>Betaproteobacteria</taxon>
        <taxon>Burkholderiales</taxon>
        <taxon>Comamonadaceae</taxon>
        <taxon>Polaromonas</taxon>
    </lineage>
</organism>
<keyword evidence="4" id="KW-0597">Phosphoprotein</keyword>
<keyword evidence="9" id="KW-0902">Two-component regulatory system</keyword>
<evidence type="ECO:0000256" key="10">
    <source>
        <dbReference type="ARBA" id="ARBA00023136"/>
    </source>
</evidence>
<dbReference type="EMBL" id="JBHSRS010000082">
    <property type="protein sequence ID" value="MFC6283203.1"/>
    <property type="molecule type" value="Genomic_DNA"/>
</dbReference>
<proteinExistence type="predicted"/>
<dbReference type="SMART" id="SM00388">
    <property type="entry name" value="HisKA"/>
    <property type="match status" value="1"/>
</dbReference>
<feature type="transmembrane region" description="Helical" evidence="11">
    <location>
        <begin position="9"/>
        <end position="27"/>
    </location>
</feature>
<dbReference type="Proteomes" id="UP001596270">
    <property type="component" value="Unassembled WGS sequence"/>
</dbReference>
<comment type="catalytic activity">
    <reaction evidence="1">
        <text>ATP + protein L-histidine = ADP + protein N-phospho-L-histidine.</text>
        <dbReference type="EC" id="2.7.13.3"/>
    </reaction>
</comment>
<dbReference type="InterPro" id="IPR004358">
    <property type="entry name" value="Sig_transdc_His_kin-like_C"/>
</dbReference>
<dbReference type="PROSITE" id="PS50885">
    <property type="entry name" value="HAMP"/>
    <property type="match status" value="1"/>
</dbReference>
<evidence type="ECO:0000256" key="5">
    <source>
        <dbReference type="ARBA" id="ARBA00022679"/>
    </source>
</evidence>
<dbReference type="CDD" id="cd00075">
    <property type="entry name" value="HATPase"/>
    <property type="match status" value="1"/>
</dbReference>
<dbReference type="PANTHER" id="PTHR45436:SF5">
    <property type="entry name" value="SENSOR HISTIDINE KINASE TRCS"/>
    <property type="match status" value="1"/>
</dbReference>
<dbReference type="SUPFAM" id="SSF55874">
    <property type="entry name" value="ATPase domain of HSP90 chaperone/DNA topoisomerase II/histidine kinase"/>
    <property type="match status" value="1"/>
</dbReference>
<dbReference type="GO" id="GO:0005524">
    <property type="term" value="F:ATP binding"/>
    <property type="evidence" value="ECO:0007669"/>
    <property type="project" value="UniProtKB-KW"/>
</dbReference>
<evidence type="ECO:0000256" key="1">
    <source>
        <dbReference type="ARBA" id="ARBA00000085"/>
    </source>
</evidence>
<dbReference type="SUPFAM" id="SSF47384">
    <property type="entry name" value="Homodimeric domain of signal transducing histidine kinase"/>
    <property type="match status" value="1"/>
</dbReference>
<dbReference type="Pfam" id="PF08521">
    <property type="entry name" value="2CSK_N"/>
    <property type="match status" value="1"/>
</dbReference>
<sequence>MKSGLQRRLLLLLLLPVGIFALVSIYFDYQTAGNVALQKDQQLRRLIPLLADSVLAPGAAGGSAPVLLLAPEVDLFIKNRVGSAGFRISDSAGGFLAGEAWIAGVIPATYEPEFHSMEDNGITYRIAAQRVETAAGELIVQLADGSDARQQWVRSVWFKVLLPNLILVVVAGFAVNWAVTRALRPLIELKDAVERRSPRDLSAIDPLTTPAEVQPLVSALNRLFGLVNDQAEGQRRFVADAAHQLRTPLAGLQAQVEAWAQAARAKGEDGAITLPADKIIKLRTATRRTSQLANQLLALSRADASTAAAQPLQRIDLKDLCESILPLHLDAATHKGIDLGLEARPVQASGYEWLLRELLSNLVDNAVKYTPPGGTVTIRCGLVAGQANPQREAVGADARRAEVFLEVEDDGPGIAPQERAKAVQRFYRVLGTVGEGNGLGLAIADEIARVHHSHLELDYASHGPEGPRGLRVRLAL</sequence>